<evidence type="ECO:0000313" key="1">
    <source>
        <dbReference type="EMBL" id="CDI61020.1"/>
    </source>
</evidence>
<dbReference type="Proteomes" id="UP000017247">
    <property type="component" value="Unassembled WGS sequence"/>
</dbReference>
<reference evidence="1" key="1">
    <citation type="submission" date="2013-09" db="EMBL/GenBank/DDBJ databases">
        <title>Draft Genome Sequence of five Lactobacillus helveticus strains CIRM-BIA 101T, 103, 104, 951 and 953 isolated from milk product.</title>
        <authorList>
            <person name="Valence F."/>
            <person name="Chuat V."/>
            <person name="Ma L."/>
            <person name="Creno S."/>
            <person name="Falentin H."/>
            <person name="Lortal S."/>
            <person name="Bizet C."/>
            <person name="Clermont D."/>
            <person name="Loux V."/>
            <person name="Bouchier C."/>
            <person name="Cousin S."/>
        </authorList>
    </citation>
    <scope>NUCLEOTIDE SEQUENCE [LARGE SCALE GENOMIC DNA]</scope>
    <source>
        <strain evidence="1">CIRM-BIA 104</strain>
    </source>
</reference>
<dbReference type="EMBL" id="CBUL010000153">
    <property type="protein sequence ID" value="CDI61020.1"/>
    <property type="molecule type" value="Genomic_DNA"/>
</dbReference>
<gene>
    <name evidence="1" type="ORF">LHCIRMBIA104_00706</name>
</gene>
<sequence length="12" mass="1249">MVGNFKPESLAG</sequence>
<accession>U6FD95</accession>
<organism evidence="1 2">
    <name type="scientific">Lactobacillus helveticus CIRM-BIA 104</name>
    <dbReference type="NCBI Taxonomy" id="1226333"/>
    <lineage>
        <taxon>Bacteria</taxon>
        <taxon>Bacillati</taxon>
        <taxon>Bacillota</taxon>
        <taxon>Bacilli</taxon>
        <taxon>Lactobacillales</taxon>
        <taxon>Lactobacillaceae</taxon>
        <taxon>Lactobacillus</taxon>
    </lineage>
</organism>
<comment type="caution">
    <text evidence="1">The sequence shown here is derived from an EMBL/GenBank/DDBJ whole genome shotgun (WGS) entry which is preliminary data.</text>
</comment>
<dbReference type="HOGENOM" id="CLU_3436746_0_0_9"/>
<name>U6FD95_LACHE</name>
<evidence type="ECO:0000313" key="2">
    <source>
        <dbReference type="Proteomes" id="UP000017247"/>
    </source>
</evidence>
<protein>
    <submittedName>
        <fullName evidence="1">Uncharacterized protein</fullName>
    </submittedName>
</protein>
<proteinExistence type="predicted"/>